<dbReference type="PANTHER" id="PTHR41291:SF1">
    <property type="entry name" value="DNA ALKYLATION REPAIR PROTEIN"/>
    <property type="match status" value="1"/>
</dbReference>
<evidence type="ECO:0000313" key="1">
    <source>
        <dbReference type="EMBL" id="MDO1446143.1"/>
    </source>
</evidence>
<evidence type="ECO:0000313" key="2">
    <source>
        <dbReference type="Proteomes" id="UP001168528"/>
    </source>
</evidence>
<sequence>METAQLLQELQSFGNEHNRAGMSRFGINTENAYGVSIPIIRAIAKRYKRDHSLALELWNTGIHEARLLAVFVEEPKQVSVNQMEVWVKDFNSWDLCDQTCGNLFIKTPVAYQKAVEWTYRSEEFVKRAGFSMMAYLAVHDKKATDNTFLELFPHIEREAKDSRNYVKKAVNWALRQIGKRTTFLRSEAIELASRIKEQPFTSARWIASDALRELQKKSLVAQE</sequence>
<organism evidence="1 2">
    <name type="scientific">Rhodocytophaga aerolata</name>
    <dbReference type="NCBI Taxonomy" id="455078"/>
    <lineage>
        <taxon>Bacteria</taxon>
        <taxon>Pseudomonadati</taxon>
        <taxon>Bacteroidota</taxon>
        <taxon>Cytophagia</taxon>
        <taxon>Cytophagales</taxon>
        <taxon>Rhodocytophagaceae</taxon>
        <taxon>Rhodocytophaga</taxon>
    </lineage>
</organism>
<proteinExistence type="predicted"/>
<name>A0ABT8R4J0_9BACT</name>
<gene>
    <name evidence="1" type="ORF">Q0590_07765</name>
</gene>
<dbReference type="InterPro" id="IPR016024">
    <property type="entry name" value="ARM-type_fold"/>
</dbReference>
<keyword evidence="2" id="KW-1185">Reference proteome</keyword>
<dbReference type="EMBL" id="JAUKPO010000003">
    <property type="protein sequence ID" value="MDO1446143.1"/>
    <property type="molecule type" value="Genomic_DNA"/>
</dbReference>
<accession>A0ABT8R4J0</accession>
<protein>
    <submittedName>
        <fullName evidence="1">DNA alkylation repair protein</fullName>
    </submittedName>
</protein>
<dbReference type="InterPro" id="IPR014825">
    <property type="entry name" value="DNA_alkylation"/>
</dbReference>
<dbReference type="PANTHER" id="PTHR41291">
    <property type="entry name" value="DNA ALKYLATION REPAIR PROTEIN"/>
    <property type="match status" value="1"/>
</dbReference>
<dbReference type="RefSeq" id="WP_302036944.1">
    <property type="nucleotide sequence ID" value="NZ_JAUKPO010000003.1"/>
</dbReference>
<reference evidence="1" key="1">
    <citation type="submission" date="2023-07" db="EMBL/GenBank/DDBJ databases">
        <title>The genome sequence of Rhodocytophaga aerolata KACC 12507.</title>
        <authorList>
            <person name="Zhang X."/>
        </authorList>
    </citation>
    <scope>NUCLEOTIDE SEQUENCE</scope>
    <source>
        <strain evidence="1">KACC 12507</strain>
    </source>
</reference>
<dbReference type="CDD" id="cd06561">
    <property type="entry name" value="AlkD_like"/>
    <property type="match status" value="1"/>
</dbReference>
<dbReference type="SUPFAM" id="SSF48371">
    <property type="entry name" value="ARM repeat"/>
    <property type="match status" value="1"/>
</dbReference>
<dbReference type="Pfam" id="PF08713">
    <property type="entry name" value="DNA_alkylation"/>
    <property type="match status" value="1"/>
</dbReference>
<dbReference type="Gene3D" id="1.25.10.90">
    <property type="match status" value="1"/>
</dbReference>
<comment type="caution">
    <text evidence="1">The sequence shown here is derived from an EMBL/GenBank/DDBJ whole genome shotgun (WGS) entry which is preliminary data.</text>
</comment>
<dbReference type="Proteomes" id="UP001168528">
    <property type="component" value="Unassembled WGS sequence"/>
</dbReference>